<dbReference type="EMBL" id="JAVDYB010000001">
    <property type="protein sequence ID" value="MDR7278744.1"/>
    <property type="molecule type" value="Genomic_DNA"/>
</dbReference>
<name>A0AAE4CD69_9ACTN</name>
<sequence length="54" mass="5826">MDQQSVTIDEETHERAYWAVREEDWEAVCPGLSEEDAALLAPVVVVGAVPVGAS</sequence>
<dbReference type="Proteomes" id="UP001183643">
    <property type="component" value="Unassembled WGS sequence"/>
</dbReference>
<dbReference type="RefSeq" id="WP_310371857.1">
    <property type="nucleotide sequence ID" value="NZ_JAVDYB010000001.1"/>
</dbReference>
<dbReference type="AlphaFoldDB" id="A0AAE4CD69"/>
<reference evidence="1" key="1">
    <citation type="submission" date="2023-07" db="EMBL/GenBank/DDBJ databases">
        <title>Sequencing the genomes of 1000 actinobacteria strains.</title>
        <authorList>
            <person name="Klenk H.-P."/>
        </authorList>
    </citation>
    <scope>NUCLEOTIDE SEQUENCE</scope>
    <source>
        <strain evidence="1">DSM 44707</strain>
    </source>
</reference>
<protein>
    <submittedName>
        <fullName evidence="1">Uncharacterized protein</fullName>
    </submittedName>
</protein>
<proteinExistence type="predicted"/>
<keyword evidence="2" id="KW-1185">Reference proteome</keyword>
<gene>
    <name evidence="1" type="ORF">J2S41_005522</name>
</gene>
<evidence type="ECO:0000313" key="2">
    <source>
        <dbReference type="Proteomes" id="UP001183643"/>
    </source>
</evidence>
<organism evidence="1 2">
    <name type="scientific">Catenuloplanes atrovinosus</name>
    <dbReference type="NCBI Taxonomy" id="137266"/>
    <lineage>
        <taxon>Bacteria</taxon>
        <taxon>Bacillati</taxon>
        <taxon>Actinomycetota</taxon>
        <taxon>Actinomycetes</taxon>
        <taxon>Micromonosporales</taxon>
        <taxon>Micromonosporaceae</taxon>
        <taxon>Catenuloplanes</taxon>
    </lineage>
</organism>
<evidence type="ECO:0000313" key="1">
    <source>
        <dbReference type="EMBL" id="MDR7278744.1"/>
    </source>
</evidence>
<accession>A0AAE4CD69</accession>
<comment type="caution">
    <text evidence="1">The sequence shown here is derived from an EMBL/GenBank/DDBJ whole genome shotgun (WGS) entry which is preliminary data.</text>
</comment>